<reference evidence="4" key="1">
    <citation type="journal article" date="2010" name="Nature">
        <title>The Amphimedon queenslandica genome and the evolution of animal complexity.</title>
        <authorList>
            <person name="Srivastava M."/>
            <person name="Simakov O."/>
            <person name="Chapman J."/>
            <person name="Fahey B."/>
            <person name="Gauthier M.E."/>
            <person name="Mitros T."/>
            <person name="Richards G.S."/>
            <person name="Conaco C."/>
            <person name="Dacre M."/>
            <person name="Hellsten U."/>
            <person name="Larroux C."/>
            <person name="Putnam N.H."/>
            <person name="Stanke M."/>
            <person name="Adamska M."/>
            <person name="Darling A."/>
            <person name="Degnan S.M."/>
            <person name="Oakley T.H."/>
            <person name="Plachetzki D.C."/>
            <person name="Zhai Y."/>
            <person name="Adamski M."/>
            <person name="Calcino A."/>
            <person name="Cummins S.F."/>
            <person name="Goodstein D.M."/>
            <person name="Harris C."/>
            <person name="Jackson D.J."/>
            <person name="Leys S.P."/>
            <person name="Shu S."/>
            <person name="Woodcroft B.J."/>
            <person name="Vervoort M."/>
            <person name="Kosik K.S."/>
            <person name="Manning G."/>
            <person name="Degnan B.M."/>
            <person name="Rokhsar D.S."/>
        </authorList>
    </citation>
    <scope>NUCLEOTIDE SEQUENCE [LARGE SCALE GENOMIC DNA]</scope>
</reference>
<dbReference type="KEGG" id="aqu:105315389"/>
<evidence type="ECO:0000259" key="2">
    <source>
        <dbReference type="Pfam" id="PF13499"/>
    </source>
</evidence>
<organism evidence="3">
    <name type="scientific">Amphimedon queenslandica</name>
    <name type="common">Sponge</name>
    <dbReference type="NCBI Taxonomy" id="400682"/>
    <lineage>
        <taxon>Eukaryota</taxon>
        <taxon>Metazoa</taxon>
        <taxon>Porifera</taxon>
        <taxon>Demospongiae</taxon>
        <taxon>Heteroscleromorpha</taxon>
        <taxon>Haplosclerida</taxon>
        <taxon>Niphatidae</taxon>
        <taxon>Amphimedon</taxon>
    </lineage>
</organism>
<dbReference type="Proteomes" id="UP000007879">
    <property type="component" value="Unassembled WGS sequence"/>
</dbReference>
<name>A0A1X7T347_AMPQE</name>
<reference evidence="3" key="2">
    <citation type="submission" date="2017-05" db="UniProtKB">
        <authorList>
            <consortium name="EnsemblMetazoa"/>
        </authorList>
    </citation>
    <scope>IDENTIFICATION</scope>
</reference>
<dbReference type="InParanoid" id="A0A1X7T347"/>
<evidence type="ECO:0000256" key="1">
    <source>
        <dbReference type="ARBA" id="ARBA00022737"/>
    </source>
</evidence>
<dbReference type="InterPro" id="IPR002048">
    <property type="entry name" value="EF_hand_dom"/>
</dbReference>
<keyword evidence="4" id="KW-1185">Reference proteome</keyword>
<evidence type="ECO:0000313" key="4">
    <source>
        <dbReference type="Proteomes" id="UP000007879"/>
    </source>
</evidence>
<protein>
    <recommendedName>
        <fullName evidence="2">EF-hand domain-containing protein</fullName>
    </recommendedName>
</protein>
<dbReference type="SUPFAM" id="SSF47473">
    <property type="entry name" value="EF-hand"/>
    <property type="match status" value="1"/>
</dbReference>
<dbReference type="EnsemblMetazoa" id="XM_011410019.1">
    <property type="protein sequence ID" value="XP_011408321.1"/>
    <property type="gene ID" value="LOC105315389"/>
</dbReference>
<dbReference type="PANTHER" id="PTHR23048:SF0">
    <property type="entry name" value="CALMODULIN LIKE 3"/>
    <property type="match status" value="1"/>
</dbReference>
<accession>A0A1X7T347</accession>
<sequence>FDEAFEVFSNGGQYIIKENLPLFLKSIGLGGLKIEEAIKKRNELDKSYLQSIIDETCDQLTSTHESREWPSHTDVLRAFAVFDQEGHGSIPVQQLKRFLLQAQLGFQEEELEKLIRDTCKIDNDNQISYKDFVDNVWAKFQEIPH</sequence>
<dbReference type="Pfam" id="PF13499">
    <property type="entry name" value="EF-hand_7"/>
    <property type="match status" value="1"/>
</dbReference>
<dbReference type="Gene3D" id="1.10.238.10">
    <property type="entry name" value="EF-hand"/>
    <property type="match status" value="1"/>
</dbReference>
<proteinExistence type="predicted"/>
<dbReference type="InterPro" id="IPR011992">
    <property type="entry name" value="EF-hand-dom_pair"/>
</dbReference>
<keyword evidence="1" id="KW-0677">Repeat</keyword>
<dbReference type="GO" id="GO:0016460">
    <property type="term" value="C:myosin II complex"/>
    <property type="evidence" value="ECO:0007669"/>
    <property type="project" value="TreeGrafter"/>
</dbReference>
<dbReference type="EnsemblMetazoa" id="Aqu2.1.08882_001">
    <property type="protein sequence ID" value="Aqu2.1.08882_001"/>
    <property type="gene ID" value="Aqu2.1.08882"/>
</dbReference>
<dbReference type="STRING" id="400682.A0A1X7T347"/>
<feature type="domain" description="EF-hand" evidence="2">
    <location>
        <begin position="76"/>
        <end position="134"/>
    </location>
</feature>
<dbReference type="PANTHER" id="PTHR23048">
    <property type="entry name" value="MYOSIN LIGHT CHAIN 1, 3"/>
    <property type="match status" value="1"/>
</dbReference>
<dbReference type="InterPro" id="IPR050230">
    <property type="entry name" value="CALM/Myosin/TropC-like"/>
</dbReference>
<gene>
    <name evidence="3" type="primary">105315389</name>
</gene>
<dbReference type="GO" id="GO:0005509">
    <property type="term" value="F:calcium ion binding"/>
    <property type="evidence" value="ECO:0007669"/>
    <property type="project" value="InterPro"/>
</dbReference>
<dbReference type="AlphaFoldDB" id="A0A1X7T347"/>
<evidence type="ECO:0000313" key="3">
    <source>
        <dbReference type="EnsemblMetazoa" id="Aqu2.1.08882_001"/>
    </source>
</evidence>